<dbReference type="Proteomes" id="UP000198677">
    <property type="component" value="Unassembled WGS sequence"/>
</dbReference>
<organism evidence="1 2">
    <name type="scientific">Rhodococcus maanshanensis</name>
    <dbReference type="NCBI Taxonomy" id="183556"/>
    <lineage>
        <taxon>Bacteria</taxon>
        <taxon>Bacillati</taxon>
        <taxon>Actinomycetota</taxon>
        <taxon>Actinomycetes</taxon>
        <taxon>Mycobacteriales</taxon>
        <taxon>Nocardiaceae</taxon>
        <taxon>Rhodococcus</taxon>
    </lineage>
</organism>
<sequence>MTTAAQIGTAKSGPVSALLDRYRSDPDLMPPVDDTVAVAFTTSQCVRHNGRSGGYRNHVISLRVGSTTGSCAVEPGSIDPEVVHACAGRPVIELLHHDELAVRVAALDAYLAHLRPHPFDARAVAVQVDPGDSLQRSLTRARAVTGLIDTPPGGRVLVIGVVNSLLASLRERGLRYVPCDLKGGTTEWGEPIVTDFADGLDGSDAVLASGMMLGNGTLDPLLDLVAASGRPVPVTLFAQSGAAVARELLGHGVDALSAEPYPFFWLTGDTSSIYLYRAACPR</sequence>
<dbReference type="EMBL" id="FOAW01000031">
    <property type="protein sequence ID" value="SEM30739.1"/>
    <property type="molecule type" value="Genomic_DNA"/>
</dbReference>
<dbReference type="OrthoDB" id="6017773at2"/>
<dbReference type="RefSeq" id="WP_072753532.1">
    <property type="nucleotide sequence ID" value="NZ_FOAW01000031.1"/>
</dbReference>
<evidence type="ECO:0000313" key="1">
    <source>
        <dbReference type="EMBL" id="SEM30739.1"/>
    </source>
</evidence>
<dbReference type="SUPFAM" id="SSF159713">
    <property type="entry name" value="Dhaf3308-like"/>
    <property type="match status" value="1"/>
</dbReference>
<reference evidence="2" key="1">
    <citation type="submission" date="2016-10" db="EMBL/GenBank/DDBJ databases">
        <authorList>
            <person name="Varghese N."/>
            <person name="Submissions S."/>
        </authorList>
    </citation>
    <scope>NUCLEOTIDE SEQUENCE [LARGE SCALE GENOMIC DNA]</scope>
    <source>
        <strain evidence="2">DSM 44675</strain>
    </source>
</reference>
<evidence type="ECO:0000313" key="2">
    <source>
        <dbReference type="Proteomes" id="UP000198677"/>
    </source>
</evidence>
<gene>
    <name evidence="1" type="ORF">SAMN05444583_13146</name>
</gene>
<accession>A0A1H7XCJ7</accession>
<name>A0A1H7XCJ7_9NOCA</name>
<dbReference type="AlphaFoldDB" id="A0A1H7XCJ7"/>
<dbReference type="Gene3D" id="3.40.50.11590">
    <property type="match status" value="1"/>
</dbReference>
<proteinExistence type="predicted"/>
<protein>
    <recommendedName>
        <fullName evidence="3">Heavy-metal chelation</fullName>
    </recommendedName>
</protein>
<keyword evidence="2" id="KW-1185">Reference proteome</keyword>
<evidence type="ECO:0008006" key="3">
    <source>
        <dbReference type="Google" id="ProtNLM"/>
    </source>
</evidence>